<dbReference type="GO" id="GO:0000976">
    <property type="term" value="F:transcription cis-regulatory region binding"/>
    <property type="evidence" value="ECO:0007669"/>
    <property type="project" value="TreeGrafter"/>
</dbReference>
<dbReference type="PANTHER" id="PTHR30126:SF77">
    <property type="entry name" value="TRANSCRIPTIONAL REGULATORY PROTEIN"/>
    <property type="match status" value="1"/>
</dbReference>
<dbReference type="PANTHER" id="PTHR30126">
    <property type="entry name" value="HTH-TYPE TRANSCRIPTIONAL REGULATOR"/>
    <property type="match status" value="1"/>
</dbReference>
<comment type="caution">
    <text evidence="6">The sequence shown here is derived from an EMBL/GenBank/DDBJ whole genome shotgun (WGS) entry which is preliminary data.</text>
</comment>
<keyword evidence="2" id="KW-0805">Transcription regulation</keyword>
<accession>A0A840RXB1</accession>
<dbReference type="EMBL" id="JACHHQ010000006">
    <property type="protein sequence ID" value="MBB5201181.1"/>
    <property type="molecule type" value="Genomic_DNA"/>
</dbReference>
<evidence type="ECO:0000313" key="7">
    <source>
        <dbReference type="Proteomes" id="UP000571084"/>
    </source>
</evidence>
<dbReference type="Gene3D" id="3.40.190.290">
    <property type="match status" value="1"/>
</dbReference>
<dbReference type="GO" id="GO:0003700">
    <property type="term" value="F:DNA-binding transcription factor activity"/>
    <property type="evidence" value="ECO:0007669"/>
    <property type="project" value="InterPro"/>
</dbReference>
<dbReference type="SUPFAM" id="SSF53850">
    <property type="entry name" value="Periplasmic binding protein-like II"/>
    <property type="match status" value="1"/>
</dbReference>
<dbReference type="Pfam" id="PF03466">
    <property type="entry name" value="LysR_substrate"/>
    <property type="match status" value="1"/>
</dbReference>
<comment type="similarity">
    <text evidence="1">Belongs to the LysR transcriptional regulatory family.</text>
</comment>
<evidence type="ECO:0000256" key="3">
    <source>
        <dbReference type="ARBA" id="ARBA00023125"/>
    </source>
</evidence>
<dbReference type="FunFam" id="1.10.10.10:FF:000001">
    <property type="entry name" value="LysR family transcriptional regulator"/>
    <property type="match status" value="1"/>
</dbReference>
<name>A0A840RXB1_9BURK</name>
<protein>
    <submittedName>
        <fullName evidence="6">DNA-binding transcriptional LysR family regulator</fullName>
    </submittedName>
</protein>
<reference evidence="6 7" key="1">
    <citation type="submission" date="2020-08" db="EMBL/GenBank/DDBJ databases">
        <title>Genomic Encyclopedia of Type Strains, Phase IV (KMG-IV): sequencing the most valuable type-strain genomes for metagenomic binning, comparative biology and taxonomic classification.</title>
        <authorList>
            <person name="Goeker M."/>
        </authorList>
    </citation>
    <scope>NUCLEOTIDE SEQUENCE [LARGE SCALE GENOMIC DNA]</scope>
    <source>
        <strain evidence="6 7">DSM 23240</strain>
    </source>
</reference>
<dbReference type="CDD" id="cd05466">
    <property type="entry name" value="PBP2_LTTR_substrate"/>
    <property type="match status" value="1"/>
</dbReference>
<evidence type="ECO:0000256" key="1">
    <source>
        <dbReference type="ARBA" id="ARBA00009437"/>
    </source>
</evidence>
<proteinExistence type="inferred from homology"/>
<dbReference type="InterPro" id="IPR000847">
    <property type="entry name" value="LysR_HTH_N"/>
</dbReference>
<dbReference type="AlphaFoldDB" id="A0A840RXB1"/>
<sequence>MNIQQLETFCWISRLGTFSAAADRLYTSQASVSSRIRELEMELDVVLFDRIGRQVQLTLKGRELLVHAEKVVIDASQLRLVAGKPEITTGVVKIGLGEVIAARSLVAIINTLKQRYPGLAVEFDIDLNASLLSKLSRGAIDVAVVGGPIHDGEINAVSIGALKVVWVGTPVLSAQLAIATPRDIAALPIISLNREARLFTQMQSWFAEAAVVPGSVSFCNSMSTMLYVARGGVCVCMMPHELVKDDLEAGTLCALNASPSIPSITFFVATRVDSLDPAIADFAAIVTDICRLPPTSD</sequence>
<dbReference type="SUPFAM" id="SSF46785">
    <property type="entry name" value="Winged helix' DNA-binding domain"/>
    <property type="match status" value="1"/>
</dbReference>
<dbReference type="InterPro" id="IPR036390">
    <property type="entry name" value="WH_DNA-bd_sf"/>
</dbReference>
<dbReference type="PROSITE" id="PS50931">
    <property type="entry name" value="HTH_LYSR"/>
    <property type="match status" value="1"/>
</dbReference>
<dbReference type="InterPro" id="IPR005119">
    <property type="entry name" value="LysR_subst-bd"/>
</dbReference>
<evidence type="ECO:0000256" key="2">
    <source>
        <dbReference type="ARBA" id="ARBA00023015"/>
    </source>
</evidence>
<keyword evidence="4" id="KW-0804">Transcription</keyword>
<dbReference type="PRINTS" id="PR00039">
    <property type="entry name" value="HTHLYSR"/>
</dbReference>
<evidence type="ECO:0000259" key="5">
    <source>
        <dbReference type="PROSITE" id="PS50931"/>
    </source>
</evidence>
<dbReference type="InterPro" id="IPR036388">
    <property type="entry name" value="WH-like_DNA-bd_sf"/>
</dbReference>
<organism evidence="6 7">
    <name type="scientific">Glaciimonas immobilis</name>
    <dbReference type="NCBI Taxonomy" id="728004"/>
    <lineage>
        <taxon>Bacteria</taxon>
        <taxon>Pseudomonadati</taxon>
        <taxon>Pseudomonadota</taxon>
        <taxon>Betaproteobacteria</taxon>
        <taxon>Burkholderiales</taxon>
        <taxon>Oxalobacteraceae</taxon>
        <taxon>Glaciimonas</taxon>
    </lineage>
</organism>
<dbReference type="RefSeq" id="WP_168056699.1">
    <property type="nucleotide sequence ID" value="NZ_JAAOZT010000012.1"/>
</dbReference>
<keyword evidence="3 6" id="KW-0238">DNA-binding</keyword>
<evidence type="ECO:0000313" key="6">
    <source>
        <dbReference type="EMBL" id="MBB5201181.1"/>
    </source>
</evidence>
<evidence type="ECO:0000256" key="4">
    <source>
        <dbReference type="ARBA" id="ARBA00023163"/>
    </source>
</evidence>
<keyword evidence="7" id="KW-1185">Reference proteome</keyword>
<dbReference type="Pfam" id="PF00126">
    <property type="entry name" value="HTH_1"/>
    <property type="match status" value="1"/>
</dbReference>
<feature type="domain" description="HTH lysR-type" evidence="5">
    <location>
        <begin position="1"/>
        <end position="58"/>
    </location>
</feature>
<dbReference type="Gene3D" id="1.10.10.10">
    <property type="entry name" value="Winged helix-like DNA-binding domain superfamily/Winged helix DNA-binding domain"/>
    <property type="match status" value="1"/>
</dbReference>
<dbReference type="Proteomes" id="UP000571084">
    <property type="component" value="Unassembled WGS sequence"/>
</dbReference>
<gene>
    <name evidence="6" type="ORF">HNR39_003030</name>
</gene>